<evidence type="ECO:0000259" key="4">
    <source>
        <dbReference type="PROSITE" id="PS50102"/>
    </source>
</evidence>
<dbReference type="AlphaFoldDB" id="A0A9P0QLE0"/>
<dbReference type="SUPFAM" id="SSF54928">
    <property type="entry name" value="RNA-binding domain, RBD"/>
    <property type="match status" value="1"/>
</dbReference>
<dbReference type="InterPro" id="IPR035979">
    <property type="entry name" value="RBD_domain_sf"/>
</dbReference>
<accession>A0A9P0QLE0</accession>
<evidence type="ECO:0000256" key="3">
    <source>
        <dbReference type="SAM" id="Coils"/>
    </source>
</evidence>
<proteinExistence type="predicted"/>
<dbReference type="Proteomes" id="UP000837801">
    <property type="component" value="Unassembled WGS sequence"/>
</dbReference>
<keyword evidence="1 2" id="KW-0694">RNA-binding</keyword>
<evidence type="ECO:0000256" key="1">
    <source>
        <dbReference type="ARBA" id="ARBA00022884"/>
    </source>
</evidence>
<dbReference type="EMBL" id="CAKXYY010000002">
    <property type="protein sequence ID" value="CAH2350818.1"/>
    <property type="molecule type" value="Genomic_DNA"/>
</dbReference>
<name>A0A9P0QLE0_9ASCO</name>
<sequence>MSQPTSQAAPIETLYLRNLNEKISINKLKAKLQSLFSTYGAITQITAHKNLKMKGQAFITYESTENAKNALNKLQNFIIFEKPVHIQFSKSNSDNLYKLKAEEGQETDEIVEIKQRKEKKIEREQLKKKRTNIEVDKTNIEGTSPYTKSSTPATFEPETKRVKIEDWKSLPPNSVLLIQNLPSTTTKESLDSVFESTKGFINIRFVKIRNLAFIEFDNEALSTEVLRTFDSDLLSEKFSPETILTYAKK</sequence>
<dbReference type="Gene3D" id="3.30.70.330">
    <property type="match status" value="2"/>
</dbReference>
<dbReference type="FunFam" id="3.30.70.330:FF:000039">
    <property type="entry name" value="U1 small nuclear ribonucleoprotein A"/>
    <property type="match status" value="1"/>
</dbReference>
<comment type="caution">
    <text evidence="5">The sequence shown here is derived from an EMBL/GenBank/DDBJ whole genome shotgun (WGS) entry which is preliminary data.</text>
</comment>
<evidence type="ECO:0000313" key="6">
    <source>
        <dbReference type="Proteomes" id="UP000837801"/>
    </source>
</evidence>
<dbReference type="InterPro" id="IPR000504">
    <property type="entry name" value="RRM_dom"/>
</dbReference>
<keyword evidence="6" id="KW-1185">Reference proteome</keyword>
<dbReference type="CDD" id="cd12246">
    <property type="entry name" value="RRM1_U1A_like"/>
    <property type="match status" value="1"/>
</dbReference>
<feature type="domain" description="RRM" evidence="4">
    <location>
        <begin position="174"/>
        <end position="249"/>
    </location>
</feature>
<reference evidence="5" key="1">
    <citation type="submission" date="2022-03" db="EMBL/GenBank/DDBJ databases">
        <authorList>
            <person name="Legras J.-L."/>
            <person name="Devillers H."/>
            <person name="Grondin C."/>
        </authorList>
    </citation>
    <scope>NUCLEOTIDE SEQUENCE</scope>
    <source>
        <strain evidence="5">CLIB 1423</strain>
    </source>
</reference>
<dbReference type="PROSITE" id="PS50102">
    <property type="entry name" value="RRM"/>
    <property type="match status" value="2"/>
</dbReference>
<dbReference type="PANTHER" id="PTHR10501">
    <property type="entry name" value="U1 SMALL NUCLEAR RIBONUCLEOPROTEIN A/U2 SMALL NUCLEAR RIBONUCLEOPROTEIN B"/>
    <property type="match status" value="1"/>
</dbReference>
<dbReference type="GO" id="GO:1990904">
    <property type="term" value="C:ribonucleoprotein complex"/>
    <property type="evidence" value="ECO:0007669"/>
    <property type="project" value="UniProtKB-KW"/>
</dbReference>
<dbReference type="CDD" id="cd12247">
    <property type="entry name" value="RRM2_U1A_like"/>
    <property type="match status" value="1"/>
</dbReference>
<feature type="coiled-coil region" evidence="3">
    <location>
        <begin position="114"/>
        <end position="141"/>
    </location>
</feature>
<keyword evidence="3" id="KW-0175">Coiled coil</keyword>
<dbReference type="InterPro" id="IPR012677">
    <property type="entry name" value="Nucleotide-bd_a/b_plait_sf"/>
</dbReference>
<keyword evidence="5" id="KW-0687">Ribonucleoprotein</keyword>
<dbReference type="Pfam" id="PF00076">
    <property type="entry name" value="RRM_1"/>
    <property type="match status" value="2"/>
</dbReference>
<dbReference type="OrthoDB" id="266020at2759"/>
<evidence type="ECO:0000256" key="2">
    <source>
        <dbReference type="PROSITE-ProRule" id="PRU00176"/>
    </source>
</evidence>
<dbReference type="SMART" id="SM00360">
    <property type="entry name" value="RRM"/>
    <property type="match status" value="2"/>
</dbReference>
<organism evidence="5 6">
    <name type="scientific">[Candida] railenensis</name>
    <dbReference type="NCBI Taxonomy" id="45579"/>
    <lineage>
        <taxon>Eukaryota</taxon>
        <taxon>Fungi</taxon>
        <taxon>Dikarya</taxon>
        <taxon>Ascomycota</taxon>
        <taxon>Saccharomycotina</taxon>
        <taxon>Pichiomycetes</taxon>
        <taxon>Debaryomycetaceae</taxon>
        <taxon>Kurtzmaniella</taxon>
    </lineage>
</organism>
<dbReference type="GO" id="GO:0003723">
    <property type="term" value="F:RNA binding"/>
    <property type="evidence" value="ECO:0007669"/>
    <property type="project" value="UniProtKB-UniRule"/>
</dbReference>
<gene>
    <name evidence="5" type="ORF">CLIB1423_02S05864</name>
</gene>
<feature type="domain" description="RRM" evidence="4">
    <location>
        <begin position="12"/>
        <end position="91"/>
    </location>
</feature>
<protein>
    <submittedName>
        <fullName evidence="5">U1 small nuclear ribonucleoprotein Usp102p</fullName>
    </submittedName>
</protein>
<evidence type="ECO:0000313" key="5">
    <source>
        <dbReference type="EMBL" id="CAH2350818.1"/>
    </source>
</evidence>